<accession>A0AA44F1P9</accession>
<proteinExistence type="predicted"/>
<reference evidence="1" key="1">
    <citation type="journal article" date="2020" name="Science">
        <title>Unexpected conservation and global transmission of agrobacterial virulence plasmids.</title>
        <authorList>
            <person name="Weisberg A.J."/>
            <person name="Davis E.W. 2nd"/>
            <person name="Tabima J."/>
            <person name="Belcher M.S."/>
            <person name="Miller M."/>
            <person name="Kuo C.H."/>
            <person name="Loper J.E."/>
            <person name="Grunwald N.J."/>
            <person name="Putnam M.L."/>
            <person name="Chang J.H."/>
        </authorList>
    </citation>
    <scope>NUCLEOTIDE SEQUENCE</scope>
    <source>
        <strain evidence="1">17-1853-1a</strain>
    </source>
</reference>
<dbReference type="RefSeq" id="WP_173739243.1">
    <property type="nucleotide sequence ID" value="NZ_CP123838.1"/>
</dbReference>
<evidence type="ECO:0000313" key="2">
    <source>
        <dbReference type="Proteomes" id="UP000702952"/>
    </source>
</evidence>
<protein>
    <submittedName>
        <fullName evidence="1">Uncharacterized protein</fullName>
    </submittedName>
</protein>
<dbReference type="EMBL" id="JAAMAY010000002">
    <property type="protein sequence ID" value="NTC26828.1"/>
    <property type="molecule type" value="Genomic_DNA"/>
</dbReference>
<dbReference type="Proteomes" id="UP000702952">
    <property type="component" value="Unassembled WGS sequence"/>
</dbReference>
<gene>
    <name evidence="1" type="ORF">G6M46_01500</name>
</gene>
<dbReference type="AlphaFoldDB" id="A0AA44F1P9"/>
<name>A0AA44F1P9_AGRTU</name>
<comment type="caution">
    <text evidence="1">The sequence shown here is derived from an EMBL/GenBank/DDBJ whole genome shotgun (WGS) entry which is preliminary data.</text>
</comment>
<organism evidence="1 2">
    <name type="scientific">Agrobacterium tumefaciens</name>
    <dbReference type="NCBI Taxonomy" id="358"/>
    <lineage>
        <taxon>Bacteria</taxon>
        <taxon>Pseudomonadati</taxon>
        <taxon>Pseudomonadota</taxon>
        <taxon>Alphaproteobacteria</taxon>
        <taxon>Hyphomicrobiales</taxon>
        <taxon>Rhizobiaceae</taxon>
        <taxon>Rhizobium/Agrobacterium group</taxon>
        <taxon>Agrobacterium</taxon>
        <taxon>Agrobacterium tumefaciens complex</taxon>
    </lineage>
</organism>
<evidence type="ECO:0000313" key="1">
    <source>
        <dbReference type="EMBL" id="NTC26828.1"/>
    </source>
</evidence>
<sequence>MYSFIVIAKYMKKRQLNVVLINWRGRKSAPSAIVIRLYRHPIIARAAKNKPTKVIAVSKRDNIFKARSRQVRISRQLSQGAWAATKKG</sequence>